<name>A0A2N0RCW9_9GLOM</name>
<dbReference type="Pfam" id="PF00651">
    <property type="entry name" value="BTB"/>
    <property type="match status" value="1"/>
</dbReference>
<dbReference type="Pfam" id="PF07534">
    <property type="entry name" value="TLD"/>
    <property type="match status" value="1"/>
</dbReference>
<dbReference type="PANTHER" id="PTHR46306:SF1">
    <property type="entry name" value="BTB_POZ DOMAIN-CONTAINING PROTEIN 9"/>
    <property type="match status" value="1"/>
</dbReference>
<dbReference type="SMART" id="SM00225">
    <property type="entry name" value="BTB"/>
    <property type="match status" value="1"/>
</dbReference>
<dbReference type="InterPro" id="IPR011705">
    <property type="entry name" value="BACK"/>
</dbReference>
<dbReference type="Pfam" id="PF07707">
    <property type="entry name" value="BACK"/>
    <property type="match status" value="1"/>
</dbReference>
<proteinExistence type="predicted"/>
<dbReference type="InterPro" id="IPR011333">
    <property type="entry name" value="SKP1/BTB/POZ_sf"/>
</dbReference>
<comment type="caution">
    <text evidence="3">The sequence shown here is derived from an EMBL/GenBank/DDBJ whole genome shotgun (WGS) entry which is preliminary data.</text>
</comment>
<dbReference type="CDD" id="cd18186">
    <property type="entry name" value="BTB_POZ_ZBTB_KLHL-like"/>
    <property type="match status" value="1"/>
</dbReference>
<dbReference type="AlphaFoldDB" id="A0A2N0RCW9"/>
<feature type="domain" description="TLDc" evidence="2">
    <location>
        <begin position="335"/>
        <end position="507"/>
    </location>
</feature>
<reference evidence="3 4" key="2">
    <citation type="submission" date="2017-10" db="EMBL/GenBank/DDBJ databases">
        <title>Genome analyses suggest a sexual origin of heterokaryosis in a supposedly ancient asexual fungus.</title>
        <authorList>
            <person name="Corradi N."/>
            <person name="Sedzielewska K."/>
            <person name="Noel J."/>
            <person name="Charron P."/>
            <person name="Farinelli L."/>
            <person name="Marton T."/>
            <person name="Kruger M."/>
            <person name="Pelin A."/>
            <person name="Brachmann A."/>
            <person name="Corradi N."/>
        </authorList>
    </citation>
    <scope>NUCLEOTIDE SEQUENCE [LARGE SCALE GENOMIC DNA]</scope>
    <source>
        <strain evidence="3 4">A1</strain>
    </source>
</reference>
<dbReference type="InterPro" id="IPR052407">
    <property type="entry name" value="BTB_POZ_domain_cont_9"/>
</dbReference>
<dbReference type="VEuPathDB" id="FungiDB:RhiirFUN_017582"/>
<feature type="domain" description="BTB" evidence="1">
    <location>
        <begin position="21"/>
        <end position="94"/>
    </location>
</feature>
<dbReference type="SUPFAM" id="SSF54695">
    <property type="entry name" value="POZ domain"/>
    <property type="match status" value="1"/>
</dbReference>
<dbReference type="EMBL" id="LLXH01001027">
    <property type="protein sequence ID" value="PKC61143.1"/>
    <property type="molecule type" value="Genomic_DNA"/>
</dbReference>
<dbReference type="PANTHER" id="PTHR46306">
    <property type="entry name" value="BTB/POZ DOMAIN-CONTAINING PROTEIN 9"/>
    <property type="match status" value="1"/>
</dbReference>
<protein>
    <submittedName>
        <fullName evidence="3">BTB-domain-containing protein</fullName>
    </submittedName>
</protein>
<dbReference type="VEuPathDB" id="FungiDB:FUN_000198"/>
<dbReference type="InterPro" id="IPR006571">
    <property type="entry name" value="TLDc_dom"/>
</dbReference>
<gene>
    <name evidence="3" type="ORF">RhiirA1_466972</name>
</gene>
<evidence type="ECO:0000313" key="3">
    <source>
        <dbReference type="EMBL" id="PKC61143.1"/>
    </source>
</evidence>
<reference evidence="3 4" key="1">
    <citation type="submission" date="2017-10" db="EMBL/GenBank/DDBJ databases">
        <title>Extensive intraspecific genome diversity in a model arbuscular mycorrhizal fungus.</title>
        <authorList>
            <person name="Chen E.C.H."/>
            <person name="Morin E."/>
            <person name="Baudet D."/>
            <person name="Noel J."/>
            <person name="Ndikumana S."/>
            <person name="Charron P."/>
            <person name="St-Onge C."/>
            <person name="Giorgi J."/>
            <person name="Grigoriev I.V."/>
            <person name="Roux C."/>
            <person name="Martin F.M."/>
            <person name="Corradi N."/>
        </authorList>
    </citation>
    <scope>NUCLEOTIDE SEQUENCE [LARGE SCALE GENOMIC DNA]</scope>
    <source>
        <strain evidence="3 4">A1</strain>
    </source>
</reference>
<dbReference type="PROSITE" id="PS50097">
    <property type="entry name" value="BTB"/>
    <property type="match status" value="1"/>
</dbReference>
<dbReference type="InterPro" id="IPR000210">
    <property type="entry name" value="BTB/POZ_dom"/>
</dbReference>
<evidence type="ECO:0000259" key="2">
    <source>
        <dbReference type="PROSITE" id="PS51886"/>
    </source>
</evidence>
<evidence type="ECO:0000259" key="1">
    <source>
        <dbReference type="PROSITE" id="PS50097"/>
    </source>
</evidence>
<sequence length="510" mass="59688">MELLPKLSQNLLEILDDDEYYDITIEVGNDPYVKVFRAHMVILNYRSPYLRRILSTNEKKNDGTLVNIKLSNILPEIFQMILRYIYGGKLLLDECDTLDIIKILVTASELSLHELIPHLQSFLINNKASWMEQNFILIYQISFENDAFLELQKFCTKLMSKEPEIIFKSPDFTSITERTLISIIQNDNLQIGEVQIWEHMLKWGIAQNPGLSSDPSGYSNDDFVALKNTLQQCIPFIKFIKFTSKEFLNKVYPHKMIMPERLFENLNRWFLNHDYNPSNKLKPQEVKEVSYKMNNNDYNPNSKLELQTVREIRHEINNDDNPSINLESQIIIDSRIITVQHAILISKWIDKLKIEDEIKNLYEFKLIFRGSRDGFIPNQFHTICYNRPRTVAVIKVKDSNEILGGYNPIEWKPGPSYGITKASFIFSFMNENINDHIISRVKEKEKAINYSNCFGPSFGIGDLTIFGGDLDDFSQRNNYCIMRSYEKNIRETEDKFSVEECEIFQIITKN</sequence>
<evidence type="ECO:0000313" key="4">
    <source>
        <dbReference type="Proteomes" id="UP000232688"/>
    </source>
</evidence>
<accession>A0A2N0RCW9</accession>
<dbReference type="Proteomes" id="UP000232688">
    <property type="component" value="Unassembled WGS sequence"/>
</dbReference>
<organism evidence="3 4">
    <name type="scientific">Rhizophagus irregularis</name>
    <dbReference type="NCBI Taxonomy" id="588596"/>
    <lineage>
        <taxon>Eukaryota</taxon>
        <taxon>Fungi</taxon>
        <taxon>Fungi incertae sedis</taxon>
        <taxon>Mucoromycota</taxon>
        <taxon>Glomeromycotina</taxon>
        <taxon>Glomeromycetes</taxon>
        <taxon>Glomerales</taxon>
        <taxon>Glomeraceae</taxon>
        <taxon>Rhizophagus</taxon>
    </lineage>
</organism>
<dbReference type="VEuPathDB" id="FungiDB:RhiirA1_466972"/>
<dbReference type="GO" id="GO:0005737">
    <property type="term" value="C:cytoplasm"/>
    <property type="evidence" value="ECO:0007669"/>
    <property type="project" value="TreeGrafter"/>
</dbReference>
<dbReference type="Gene3D" id="1.25.40.420">
    <property type="match status" value="1"/>
</dbReference>
<dbReference type="Gene3D" id="3.30.710.10">
    <property type="entry name" value="Potassium Channel Kv1.1, Chain A"/>
    <property type="match status" value="1"/>
</dbReference>
<dbReference type="PROSITE" id="PS51886">
    <property type="entry name" value="TLDC"/>
    <property type="match status" value="1"/>
</dbReference>